<accession>A0AAI9ECY1</accession>
<feature type="transmembrane region" description="Helical" evidence="1">
    <location>
        <begin position="357"/>
        <end position="377"/>
    </location>
</feature>
<evidence type="ECO:0000256" key="1">
    <source>
        <dbReference type="SAM" id="Phobius"/>
    </source>
</evidence>
<keyword evidence="1" id="KW-0472">Membrane</keyword>
<reference evidence="2" key="1">
    <citation type="submission" date="2023-11" db="EMBL/GenBank/DDBJ databases">
        <authorList>
            <person name="Alioto T."/>
            <person name="Alioto T."/>
            <person name="Gomez Garrido J."/>
        </authorList>
    </citation>
    <scope>NUCLEOTIDE SEQUENCE</scope>
</reference>
<evidence type="ECO:0000313" key="2">
    <source>
        <dbReference type="EMBL" id="CAK4031554.1"/>
    </source>
</evidence>
<keyword evidence="1" id="KW-0812">Transmembrane</keyword>
<name>A0AAI9ECY1_9PEZI</name>
<evidence type="ECO:0000313" key="3">
    <source>
        <dbReference type="Proteomes" id="UP001296104"/>
    </source>
</evidence>
<comment type="caution">
    <text evidence="2">The sequence shown here is derived from an EMBL/GenBank/DDBJ whole genome shotgun (WGS) entry which is preliminary data.</text>
</comment>
<dbReference type="Proteomes" id="UP001296104">
    <property type="component" value="Unassembled WGS sequence"/>
</dbReference>
<keyword evidence="3" id="KW-1185">Reference proteome</keyword>
<protein>
    <recommendedName>
        <fullName evidence="4">Integral membrane protein</fullName>
    </recommendedName>
</protein>
<proteinExistence type="predicted"/>
<dbReference type="EMBL" id="CAVMBE010000050">
    <property type="protein sequence ID" value="CAK4031554.1"/>
    <property type="molecule type" value="Genomic_DNA"/>
</dbReference>
<sequence>MVTSANVEKHDSIDTVGTYGTTSFSVLEKLQSVAEIAQDKFRLRSVKATGPSRLFNPTNVRMRVEWTDEAHQQDPGADMTLLWRSRDSRKGRNSIAVPRAAAMHSSVQFPDGPPQFSASFTQICKGMAHIFTRFPYWDMAFWVAFCFTLGSVIYVFNGIFTWFPVAHPEMFSPEVCKMTEGLTAFFGVVFYEIGAVLAYLEAINAGTFHGSAMRRFLEGHQDEQKKLVDAKLQSFVSRVVSGLTRQRQDTAKVVDSDEMDAKQSPSKQQHQRRVSVWRGLAPRRYAMDLGVEEDSRDLCRFRWIPTWKNLKEYHIHEIGFLACSIQLLGATLFIIPGITLLPSIFESLEQWEQNAAYWIPDIVASTLFIVSSLLFMLETQDKWYKPQIGVVGWHIGFWAVVGSVGFDLAAVLGPASYTNHAVGYQLGLSCIWSSACFVISTLLQWYEAVNKNVIEELEPGSIARHIPHPI</sequence>
<feature type="transmembrane region" description="Helical" evidence="1">
    <location>
        <begin position="183"/>
        <end position="205"/>
    </location>
</feature>
<gene>
    <name evidence="2" type="ORF">LECACI_7A006712</name>
</gene>
<organism evidence="2 3">
    <name type="scientific">Lecanosticta acicola</name>
    <dbReference type="NCBI Taxonomy" id="111012"/>
    <lineage>
        <taxon>Eukaryota</taxon>
        <taxon>Fungi</taxon>
        <taxon>Dikarya</taxon>
        <taxon>Ascomycota</taxon>
        <taxon>Pezizomycotina</taxon>
        <taxon>Dothideomycetes</taxon>
        <taxon>Dothideomycetidae</taxon>
        <taxon>Mycosphaerellales</taxon>
        <taxon>Mycosphaerellaceae</taxon>
        <taxon>Lecanosticta</taxon>
    </lineage>
</organism>
<feature type="transmembrane region" description="Helical" evidence="1">
    <location>
        <begin position="318"/>
        <end position="345"/>
    </location>
</feature>
<dbReference type="AlphaFoldDB" id="A0AAI9ECY1"/>
<feature type="transmembrane region" description="Helical" evidence="1">
    <location>
        <begin position="389"/>
        <end position="412"/>
    </location>
</feature>
<feature type="transmembrane region" description="Helical" evidence="1">
    <location>
        <begin position="424"/>
        <end position="446"/>
    </location>
</feature>
<evidence type="ECO:0008006" key="4">
    <source>
        <dbReference type="Google" id="ProtNLM"/>
    </source>
</evidence>
<keyword evidence="1" id="KW-1133">Transmembrane helix</keyword>
<feature type="transmembrane region" description="Helical" evidence="1">
    <location>
        <begin position="139"/>
        <end position="163"/>
    </location>
</feature>